<proteinExistence type="predicted"/>
<organism evidence="2 3">
    <name type="scientific">Sphingomonas parva</name>
    <dbReference type="NCBI Taxonomy" id="2555898"/>
    <lineage>
        <taxon>Bacteria</taxon>
        <taxon>Pseudomonadati</taxon>
        <taxon>Pseudomonadota</taxon>
        <taxon>Alphaproteobacteria</taxon>
        <taxon>Sphingomonadales</taxon>
        <taxon>Sphingomonadaceae</taxon>
        <taxon>Sphingomonas</taxon>
    </lineage>
</organism>
<dbReference type="AlphaFoldDB" id="A0A4Y8ZNG7"/>
<dbReference type="InterPro" id="IPR000182">
    <property type="entry name" value="GNAT_dom"/>
</dbReference>
<dbReference type="OrthoDB" id="9807426at2"/>
<protein>
    <submittedName>
        <fullName evidence="2">GNAT family N-acetyltransferase</fullName>
    </submittedName>
</protein>
<feature type="domain" description="N-acetyltransferase" evidence="1">
    <location>
        <begin position="23"/>
        <end position="177"/>
    </location>
</feature>
<dbReference type="GO" id="GO:0016747">
    <property type="term" value="F:acyltransferase activity, transferring groups other than amino-acyl groups"/>
    <property type="evidence" value="ECO:0007669"/>
    <property type="project" value="InterPro"/>
</dbReference>
<dbReference type="RefSeq" id="WP_135089376.1">
    <property type="nucleotide sequence ID" value="NZ_SPDV01000042.1"/>
</dbReference>
<dbReference type="SUPFAM" id="SSF55729">
    <property type="entry name" value="Acyl-CoA N-acyltransferases (Nat)"/>
    <property type="match status" value="1"/>
</dbReference>
<evidence type="ECO:0000313" key="3">
    <source>
        <dbReference type="Proteomes" id="UP000298213"/>
    </source>
</evidence>
<keyword evidence="2" id="KW-0808">Transferase</keyword>
<comment type="caution">
    <text evidence="2">The sequence shown here is derived from an EMBL/GenBank/DDBJ whole genome shotgun (WGS) entry which is preliminary data.</text>
</comment>
<dbReference type="Proteomes" id="UP000298213">
    <property type="component" value="Unassembled WGS sequence"/>
</dbReference>
<dbReference type="Pfam" id="PF00583">
    <property type="entry name" value="Acetyltransf_1"/>
    <property type="match status" value="1"/>
</dbReference>
<evidence type="ECO:0000259" key="1">
    <source>
        <dbReference type="PROSITE" id="PS51186"/>
    </source>
</evidence>
<dbReference type="PROSITE" id="PS51186">
    <property type="entry name" value="GNAT"/>
    <property type="match status" value="1"/>
</dbReference>
<dbReference type="EMBL" id="SPDV01000042">
    <property type="protein sequence ID" value="TFI56997.1"/>
    <property type="molecule type" value="Genomic_DNA"/>
</dbReference>
<gene>
    <name evidence="2" type="ORF">E2493_17300</name>
</gene>
<reference evidence="2 3" key="1">
    <citation type="submission" date="2019-03" db="EMBL/GenBank/DDBJ databases">
        <title>Genome sequence of Sphingomonas sp. 17J27-24.</title>
        <authorList>
            <person name="Kim M."/>
            <person name="Maeng S."/>
            <person name="Sathiyaraj S."/>
        </authorList>
    </citation>
    <scope>NUCLEOTIDE SEQUENCE [LARGE SCALE GENOMIC DNA]</scope>
    <source>
        <strain evidence="2 3">17J27-24</strain>
    </source>
</reference>
<name>A0A4Y8ZNG7_9SPHN</name>
<sequence length="177" mass="19677">MLPGVLIPSDWSCELEGRSGIRFFVRAAEAADADALGAFFASLTLEDLRYRFLTGVRHVGRERLIEMTHVDHDRTENFLAFLPGTDVLVASAMFAASDARDRAEVAIAVRSDLKRLGIGARLLMHVADYAEVRRVPMLESISSADNWALIELECSLGFTCRPLPDDPSLVLLQRRFV</sequence>
<evidence type="ECO:0000313" key="2">
    <source>
        <dbReference type="EMBL" id="TFI56997.1"/>
    </source>
</evidence>
<dbReference type="Gene3D" id="3.40.630.30">
    <property type="match status" value="1"/>
</dbReference>
<dbReference type="InterPro" id="IPR016181">
    <property type="entry name" value="Acyl_CoA_acyltransferase"/>
</dbReference>
<accession>A0A4Y8ZNG7</accession>
<keyword evidence="3" id="KW-1185">Reference proteome</keyword>